<evidence type="ECO:0000313" key="2">
    <source>
        <dbReference type="Proteomes" id="UP000308197"/>
    </source>
</evidence>
<keyword evidence="2" id="KW-1185">Reference proteome</keyword>
<sequence>ALRTIEDTPSTEELDFVSTTTSILLALLRQDKVKRLFADTSLKNHIKPTRDSDGDCDEDEADVFVGNHKPLLNEEDDIAYRYLLTLTAWSAAIDHLCQKSVLCRLRNCTATVVIIRDDRASSLPDGQFLLDAVEEDAKLSGERKAEAKEFLRARIVQAAADECHVHAEAGLMALDMHLRNTVHADMEDTTRKVADAFAQKDALPIGISKKCCGACYRLSELLQQEADVHRTFILPGSHGVIFPWTPPPFGIPSNILRLFREELKRLIVDWAIAQIDHLNTSRQSPPESGDDNGILPPALPTATEQWKFMEQQGRRGRSEWAILNPPDPMYEYYLPGTL</sequence>
<dbReference type="AlphaFoldDB" id="A0A5C3PCD5"/>
<feature type="non-terminal residue" evidence="1">
    <location>
        <position position="1"/>
    </location>
</feature>
<dbReference type="InParanoid" id="A0A5C3PCD5"/>
<accession>A0A5C3PCD5</accession>
<proteinExistence type="predicted"/>
<reference evidence="1 2" key="1">
    <citation type="journal article" date="2019" name="Nat. Ecol. Evol.">
        <title>Megaphylogeny resolves global patterns of mushroom evolution.</title>
        <authorList>
            <person name="Varga T."/>
            <person name="Krizsan K."/>
            <person name="Foldi C."/>
            <person name="Dima B."/>
            <person name="Sanchez-Garcia M."/>
            <person name="Sanchez-Ramirez S."/>
            <person name="Szollosi G.J."/>
            <person name="Szarkandi J.G."/>
            <person name="Papp V."/>
            <person name="Albert L."/>
            <person name="Andreopoulos W."/>
            <person name="Angelini C."/>
            <person name="Antonin V."/>
            <person name="Barry K.W."/>
            <person name="Bougher N.L."/>
            <person name="Buchanan P."/>
            <person name="Buyck B."/>
            <person name="Bense V."/>
            <person name="Catcheside P."/>
            <person name="Chovatia M."/>
            <person name="Cooper J."/>
            <person name="Damon W."/>
            <person name="Desjardin D."/>
            <person name="Finy P."/>
            <person name="Geml J."/>
            <person name="Haridas S."/>
            <person name="Hughes K."/>
            <person name="Justo A."/>
            <person name="Karasinski D."/>
            <person name="Kautmanova I."/>
            <person name="Kiss B."/>
            <person name="Kocsube S."/>
            <person name="Kotiranta H."/>
            <person name="LaButti K.M."/>
            <person name="Lechner B.E."/>
            <person name="Liimatainen K."/>
            <person name="Lipzen A."/>
            <person name="Lukacs Z."/>
            <person name="Mihaltcheva S."/>
            <person name="Morgado L.N."/>
            <person name="Niskanen T."/>
            <person name="Noordeloos M.E."/>
            <person name="Ohm R.A."/>
            <person name="Ortiz-Santana B."/>
            <person name="Ovrebo C."/>
            <person name="Racz N."/>
            <person name="Riley R."/>
            <person name="Savchenko A."/>
            <person name="Shiryaev A."/>
            <person name="Soop K."/>
            <person name="Spirin V."/>
            <person name="Szebenyi C."/>
            <person name="Tomsovsky M."/>
            <person name="Tulloss R.E."/>
            <person name="Uehling J."/>
            <person name="Grigoriev I.V."/>
            <person name="Vagvolgyi C."/>
            <person name="Papp T."/>
            <person name="Martin F.M."/>
            <person name="Miettinen O."/>
            <person name="Hibbett D.S."/>
            <person name="Nagy L.G."/>
        </authorList>
    </citation>
    <scope>NUCLEOTIDE SEQUENCE [LARGE SCALE GENOMIC DNA]</scope>
    <source>
        <strain evidence="1 2">HHB13444</strain>
    </source>
</reference>
<name>A0A5C3PCD5_9APHY</name>
<gene>
    <name evidence="1" type="ORF">K466DRAFT_599975</name>
</gene>
<organism evidence="1 2">
    <name type="scientific">Polyporus arcularius HHB13444</name>
    <dbReference type="NCBI Taxonomy" id="1314778"/>
    <lineage>
        <taxon>Eukaryota</taxon>
        <taxon>Fungi</taxon>
        <taxon>Dikarya</taxon>
        <taxon>Basidiomycota</taxon>
        <taxon>Agaricomycotina</taxon>
        <taxon>Agaricomycetes</taxon>
        <taxon>Polyporales</taxon>
        <taxon>Polyporaceae</taxon>
        <taxon>Polyporus</taxon>
    </lineage>
</organism>
<evidence type="ECO:0000313" key="1">
    <source>
        <dbReference type="EMBL" id="TFK86881.1"/>
    </source>
</evidence>
<protein>
    <submittedName>
        <fullName evidence="1">Uncharacterized protein</fullName>
    </submittedName>
</protein>
<dbReference type="EMBL" id="ML211179">
    <property type="protein sequence ID" value="TFK86881.1"/>
    <property type="molecule type" value="Genomic_DNA"/>
</dbReference>
<dbReference type="Proteomes" id="UP000308197">
    <property type="component" value="Unassembled WGS sequence"/>
</dbReference>
<dbReference type="STRING" id="1314778.A0A5C3PCD5"/>